<evidence type="ECO:0000313" key="1">
    <source>
        <dbReference type="EMBL" id="MPC79166.1"/>
    </source>
</evidence>
<reference evidence="1 2" key="1">
    <citation type="submission" date="2019-05" db="EMBL/GenBank/DDBJ databases">
        <title>Another draft genome of Portunus trituberculatus and its Hox gene families provides insights of decapod evolution.</title>
        <authorList>
            <person name="Jeong J.-H."/>
            <person name="Song I."/>
            <person name="Kim S."/>
            <person name="Choi T."/>
            <person name="Kim D."/>
            <person name="Ryu S."/>
            <person name="Kim W."/>
        </authorList>
    </citation>
    <scope>NUCLEOTIDE SEQUENCE [LARGE SCALE GENOMIC DNA]</scope>
    <source>
        <tissue evidence="1">Muscle</tissue>
    </source>
</reference>
<keyword evidence="2" id="KW-1185">Reference proteome</keyword>
<gene>
    <name evidence="1" type="ORF">E2C01_073679</name>
</gene>
<accession>A0A5B7IB86</accession>
<sequence>MEKTCWVTTHVIKIAGGPPDRTTTTSTTTTTTTTITTTTITTTTITTITTISITATESLVQFRYTSLFIFS</sequence>
<evidence type="ECO:0000313" key="2">
    <source>
        <dbReference type="Proteomes" id="UP000324222"/>
    </source>
</evidence>
<comment type="caution">
    <text evidence="1">The sequence shown here is derived from an EMBL/GenBank/DDBJ whole genome shotgun (WGS) entry which is preliminary data.</text>
</comment>
<dbReference type="AlphaFoldDB" id="A0A5B7IB86"/>
<organism evidence="1 2">
    <name type="scientific">Portunus trituberculatus</name>
    <name type="common">Swimming crab</name>
    <name type="synonym">Neptunus trituberculatus</name>
    <dbReference type="NCBI Taxonomy" id="210409"/>
    <lineage>
        <taxon>Eukaryota</taxon>
        <taxon>Metazoa</taxon>
        <taxon>Ecdysozoa</taxon>
        <taxon>Arthropoda</taxon>
        <taxon>Crustacea</taxon>
        <taxon>Multicrustacea</taxon>
        <taxon>Malacostraca</taxon>
        <taxon>Eumalacostraca</taxon>
        <taxon>Eucarida</taxon>
        <taxon>Decapoda</taxon>
        <taxon>Pleocyemata</taxon>
        <taxon>Brachyura</taxon>
        <taxon>Eubrachyura</taxon>
        <taxon>Portunoidea</taxon>
        <taxon>Portunidae</taxon>
        <taxon>Portuninae</taxon>
        <taxon>Portunus</taxon>
    </lineage>
</organism>
<dbReference type="EMBL" id="VSRR010050414">
    <property type="protein sequence ID" value="MPC79166.1"/>
    <property type="molecule type" value="Genomic_DNA"/>
</dbReference>
<dbReference type="Proteomes" id="UP000324222">
    <property type="component" value="Unassembled WGS sequence"/>
</dbReference>
<proteinExistence type="predicted"/>
<name>A0A5B7IB86_PORTR</name>
<protein>
    <submittedName>
        <fullName evidence="1">Uncharacterized protein</fullName>
    </submittedName>
</protein>